<dbReference type="KEGG" id="pnp:IJ22_17500"/>
<sequence>MSEEIKDEKVYSFSRINGFALAEKGEGCFYNWFKTYIEGDRGENNYFGEYGTLFHETIEKLMKNELFEWDIKNELNSKMKQFEFKPPFLAMGKSYVDSIHRFFTDGSYSEIFSQYQVLESEEKKIFKVGDILVTGFPDLVANHKKYGLVIADYKTAKKYEGDKLEHNIMQLYLYSIPIKEKYGKYPDYLIYIYPREKGKKEFAYPFEVKKLEKTKQWVIDTVKKIESHGDWTPRCVNVDGTKDFFACNLCNHRNNCEHRNDYTKNNFVF</sequence>
<keyword evidence="2" id="KW-0227">DNA damage</keyword>
<evidence type="ECO:0000313" key="9">
    <source>
        <dbReference type="EMBL" id="ALS22124.1"/>
    </source>
</evidence>
<keyword evidence="6" id="KW-0238">DNA-binding</keyword>
<dbReference type="Proteomes" id="UP000061660">
    <property type="component" value="Chromosome"/>
</dbReference>
<dbReference type="GO" id="GO:0006281">
    <property type="term" value="P:DNA repair"/>
    <property type="evidence" value="ECO:0007669"/>
    <property type="project" value="UniProtKB-KW"/>
</dbReference>
<evidence type="ECO:0000256" key="4">
    <source>
        <dbReference type="ARBA" id="ARBA00022806"/>
    </source>
</evidence>
<keyword evidence="1" id="KW-0547">Nucleotide-binding</keyword>
<dbReference type="GO" id="GO:0003677">
    <property type="term" value="F:DNA binding"/>
    <property type="evidence" value="ECO:0007669"/>
    <property type="project" value="UniProtKB-KW"/>
</dbReference>
<feature type="domain" description="PD-(D/E)XK endonuclease-like" evidence="8">
    <location>
        <begin position="25"/>
        <end position="256"/>
    </location>
</feature>
<keyword evidence="4" id="KW-0347">Helicase</keyword>
<dbReference type="Pfam" id="PF12705">
    <property type="entry name" value="PDDEXK_1"/>
    <property type="match status" value="1"/>
</dbReference>
<organism evidence="9 10">
    <name type="scientific">Paenibacillus naphthalenovorans</name>
    <dbReference type="NCBI Taxonomy" id="162209"/>
    <lineage>
        <taxon>Bacteria</taxon>
        <taxon>Bacillati</taxon>
        <taxon>Bacillota</taxon>
        <taxon>Bacilli</taxon>
        <taxon>Bacillales</taxon>
        <taxon>Paenibacillaceae</taxon>
        <taxon>Paenibacillus</taxon>
    </lineage>
</organism>
<keyword evidence="10" id="KW-1185">Reference proteome</keyword>
<proteinExistence type="predicted"/>
<evidence type="ECO:0000256" key="3">
    <source>
        <dbReference type="ARBA" id="ARBA00022801"/>
    </source>
</evidence>
<dbReference type="Gene3D" id="3.90.320.10">
    <property type="match status" value="1"/>
</dbReference>
<dbReference type="AlphaFoldDB" id="A0A0U2UG20"/>
<dbReference type="GO" id="GO:0005524">
    <property type="term" value="F:ATP binding"/>
    <property type="evidence" value="ECO:0007669"/>
    <property type="project" value="UniProtKB-KW"/>
</dbReference>
<dbReference type="STRING" id="162209.IJ22_17500"/>
<keyword evidence="5" id="KW-0067">ATP-binding</keyword>
<evidence type="ECO:0000256" key="6">
    <source>
        <dbReference type="ARBA" id="ARBA00023125"/>
    </source>
</evidence>
<evidence type="ECO:0000256" key="2">
    <source>
        <dbReference type="ARBA" id="ARBA00022763"/>
    </source>
</evidence>
<evidence type="ECO:0000313" key="10">
    <source>
        <dbReference type="Proteomes" id="UP000061660"/>
    </source>
</evidence>
<dbReference type="GO" id="GO:0016787">
    <property type="term" value="F:hydrolase activity"/>
    <property type="evidence" value="ECO:0007669"/>
    <property type="project" value="UniProtKB-KW"/>
</dbReference>
<evidence type="ECO:0000256" key="7">
    <source>
        <dbReference type="ARBA" id="ARBA00023204"/>
    </source>
</evidence>
<dbReference type="GO" id="GO:0004386">
    <property type="term" value="F:helicase activity"/>
    <property type="evidence" value="ECO:0007669"/>
    <property type="project" value="UniProtKB-KW"/>
</dbReference>
<name>A0A0U2UG20_9BACL</name>
<reference evidence="10" key="1">
    <citation type="submission" date="2015-12" db="EMBL/GenBank/DDBJ databases">
        <title>Complete genome sequences of two moderately thermophilic Paenibacillus species.</title>
        <authorList>
            <person name="Butler R.III."/>
            <person name="Wang J."/>
            <person name="Stark B.C."/>
            <person name="Pombert J.-F."/>
        </authorList>
    </citation>
    <scope>NUCLEOTIDE SEQUENCE [LARGE SCALE GENOMIC DNA]</scope>
    <source>
        <strain evidence="10">32O-Y</strain>
    </source>
</reference>
<evidence type="ECO:0000259" key="8">
    <source>
        <dbReference type="Pfam" id="PF12705"/>
    </source>
</evidence>
<evidence type="ECO:0000256" key="5">
    <source>
        <dbReference type="ARBA" id="ARBA00022840"/>
    </source>
</evidence>
<keyword evidence="7" id="KW-0234">DNA repair</keyword>
<keyword evidence="3" id="KW-0378">Hydrolase</keyword>
<dbReference type="EMBL" id="CP013652">
    <property type="protein sequence ID" value="ALS22124.1"/>
    <property type="molecule type" value="Genomic_DNA"/>
</dbReference>
<accession>A0A0U2UG20</accession>
<dbReference type="PATRIC" id="fig|162209.4.peg.1854"/>
<evidence type="ECO:0000256" key="1">
    <source>
        <dbReference type="ARBA" id="ARBA00022741"/>
    </source>
</evidence>
<protein>
    <submittedName>
        <fullName evidence="9">PD-(D/E)XK nuclease superfamily protein</fullName>
    </submittedName>
</protein>
<gene>
    <name evidence="9" type="ORF">IJ22_17500</name>
</gene>
<dbReference type="RefSeq" id="WP_062408447.1">
    <property type="nucleotide sequence ID" value="NZ_CP013652.1"/>
</dbReference>
<reference evidence="9 10" key="2">
    <citation type="journal article" date="2016" name="Genome Announc.">
        <title>Complete Genome Sequences of Two Interactive Moderate Thermophiles, Paenibacillus napthalenovorans 32O-Y and Paenibacillus sp. 32O-W.</title>
        <authorList>
            <person name="Butler R.R.III."/>
            <person name="Wang J."/>
            <person name="Stark B.C."/>
            <person name="Pombert J.F."/>
        </authorList>
    </citation>
    <scope>NUCLEOTIDE SEQUENCE [LARGE SCALE GENOMIC DNA]</scope>
    <source>
        <strain evidence="9 10">32O-Y</strain>
    </source>
</reference>
<dbReference type="InterPro" id="IPR011604">
    <property type="entry name" value="PDDEXK-like_dom_sf"/>
</dbReference>
<dbReference type="InterPro" id="IPR038726">
    <property type="entry name" value="PDDEXK_AddAB-type"/>
</dbReference>